<dbReference type="AlphaFoldDB" id="A0A059G278"/>
<protein>
    <recommendedName>
        <fullName evidence="4">DUF4175 domain-containing protein</fullName>
    </recommendedName>
</protein>
<dbReference type="eggNOG" id="ENOG5031D63">
    <property type="taxonomic scope" value="Bacteria"/>
</dbReference>
<comment type="caution">
    <text evidence="2">The sequence shown here is derived from an EMBL/GenBank/DDBJ whole genome shotgun (WGS) entry which is preliminary data.</text>
</comment>
<evidence type="ECO:0000256" key="1">
    <source>
        <dbReference type="SAM" id="Phobius"/>
    </source>
</evidence>
<gene>
    <name evidence="2" type="ORF">HOC_18424</name>
</gene>
<evidence type="ECO:0000313" key="2">
    <source>
        <dbReference type="EMBL" id="KDA00881.1"/>
    </source>
</evidence>
<dbReference type="STRING" id="1280953.HOC_18424"/>
<dbReference type="PATRIC" id="fig|1280953.3.peg.3687"/>
<sequence length="153" mass="15502">MPKEDAMILAIVFAIVAIALLCKLTFNLIIYALPLYVGAIAGFALHSGGTGWLASAAAGIAAAMATLVLAYWLLAAAKSPIVQAVIGLAFAAPAAFAAYHLVHGIVASSMPSAIWTVAVSAIGAGVFGIFAWTRALSLSPTPAPKLANIESLP</sequence>
<reference evidence="2 3" key="1">
    <citation type="journal article" date="2014" name="Antonie Van Leeuwenhoek">
        <title>Hyphomonas beringensis sp. nov. and Hyphomonas chukchiensis sp. nov., isolated from surface seawater of the Bering Sea and Chukchi Sea.</title>
        <authorList>
            <person name="Li C."/>
            <person name="Lai Q."/>
            <person name="Li G."/>
            <person name="Dong C."/>
            <person name="Wang J."/>
            <person name="Liao Y."/>
            <person name="Shao Z."/>
        </authorList>
    </citation>
    <scope>NUCLEOTIDE SEQUENCE [LARGE SCALE GENOMIC DNA]</scope>
    <source>
        <strain evidence="2 3">SCH89</strain>
    </source>
</reference>
<proteinExistence type="predicted"/>
<evidence type="ECO:0008006" key="4">
    <source>
        <dbReference type="Google" id="ProtNLM"/>
    </source>
</evidence>
<accession>A0A059G278</accession>
<keyword evidence="1" id="KW-0472">Membrane</keyword>
<evidence type="ECO:0000313" key="3">
    <source>
        <dbReference type="Proteomes" id="UP000024942"/>
    </source>
</evidence>
<feature type="transmembrane region" description="Helical" evidence="1">
    <location>
        <begin position="6"/>
        <end position="22"/>
    </location>
</feature>
<keyword evidence="1" id="KW-1133">Transmembrane helix</keyword>
<name>A0A059G278_9PROT</name>
<dbReference type="Proteomes" id="UP000024942">
    <property type="component" value="Unassembled WGS sequence"/>
</dbReference>
<feature type="transmembrane region" description="Helical" evidence="1">
    <location>
        <begin position="81"/>
        <end position="101"/>
    </location>
</feature>
<keyword evidence="1" id="KW-0812">Transmembrane</keyword>
<keyword evidence="3" id="KW-1185">Reference proteome</keyword>
<organism evidence="2 3">
    <name type="scientific">Hyphomonas oceanitis SCH89</name>
    <dbReference type="NCBI Taxonomy" id="1280953"/>
    <lineage>
        <taxon>Bacteria</taxon>
        <taxon>Pseudomonadati</taxon>
        <taxon>Pseudomonadota</taxon>
        <taxon>Alphaproteobacteria</taxon>
        <taxon>Hyphomonadales</taxon>
        <taxon>Hyphomonadaceae</taxon>
        <taxon>Hyphomonas</taxon>
    </lineage>
</organism>
<feature type="transmembrane region" description="Helical" evidence="1">
    <location>
        <begin position="113"/>
        <end position="132"/>
    </location>
</feature>
<feature type="transmembrane region" description="Helical" evidence="1">
    <location>
        <begin position="52"/>
        <end position="74"/>
    </location>
</feature>
<dbReference type="EMBL" id="ARYL01000045">
    <property type="protein sequence ID" value="KDA00881.1"/>
    <property type="molecule type" value="Genomic_DNA"/>
</dbReference>